<keyword evidence="3" id="KW-1185">Reference proteome</keyword>
<keyword evidence="2" id="KW-0808">Transferase</keyword>
<feature type="domain" description="N-acetyltransferase" evidence="1">
    <location>
        <begin position="21"/>
        <end position="187"/>
    </location>
</feature>
<accession>A0A1H9UEK2</accession>
<dbReference type="RefSeq" id="WP_091757507.1">
    <property type="nucleotide sequence ID" value="NZ_FOHB01000003.1"/>
</dbReference>
<sequence>MSSTPSASPFAAKPTLTGVRALLRPFVGDDVAAMAEAIADPEVGRLTGSVHSSSVAPDEGFDKQRLRQWYGSRAEQPDRLDLAIVDRETGECVGEVVLNEWEPENASCNFRILIGPRGRDRGLGTEATRLVLAHAFETIGLHRVSLEVYGFNPRARRAYEKVGFVHEGVRRDALRFDGEWVDSHLMSVLAPEWELHRGRPHLP</sequence>
<dbReference type="InterPro" id="IPR000182">
    <property type="entry name" value="GNAT_dom"/>
</dbReference>
<dbReference type="Pfam" id="PF13302">
    <property type="entry name" value="Acetyltransf_3"/>
    <property type="match status" value="1"/>
</dbReference>
<dbReference type="PANTHER" id="PTHR43610:SF1">
    <property type="entry name" value="N-ACETYLTRANSFERASE DOMAIN-CONTAINING PROTEIN"/>
    <property type="match status" value="1"/>
</dbReference>
<proteinExistence type="predicted"/>
<protein>
    <submittedName>
        <fullName evidence="2">Protein N-acetyltransferase, RimJ/RimL family</fullName>
    </submittedName>
</protein>
<dbReference type="PANTHER" id="PTHR43610">
    <property type="entry name" value="BLL6696 PROTEIN"/>
    <property type="match status" value="1"/>
</dbReference>
<dbReference type="Gene3D" id="3.40.630.30">
    <property type="match status" value="1"/>
</dbReference>
<dbReference type="SUPFAM" id="SSF55729">
    <property type="entry name" value="Acyl-CoA N-acyltransferases (Nat)"/>
    <property type="match status" value="1"/>
</dbReference>
<dbReference type="EMBL" id="FOHB01000003">
    <property type="protein sequence ID" value="SES07483.1"/>
    <property type="molecule type" value="Genomic_DNA"/>
</dbReference>
<dbReference type="Proteomes" id="UP000199019">
    <property type="component" value="Unassembled WGS sequence"/>
</dbReference>
<dbReference type="PROSITE" id="PS51186">
    <property type="entry name" value="GNAT"/>
    <property type="match status" value="1"/>
</dbReference>
<reference evidence="3" key="1">
    <citation type="submission" date="2016-10" db="EMBL/GenBank/DDBJ databases">
        <authorList>
            <person name="Varghese N."/>
            <person name="Submissions S."/>
        </authorList>
    </citation>
    <scope>NUCLEOTIDE SEQUENCE [LARGE SCALE GENOMIC DNA]</scope>
    <source>
        <strain evidence="3">CGMCC 1.6963</strain>
    </source>
</reference>
<evidence type="ECO:0000259" key="1">
    <source>
        <dbReference type="PROSITE" id="PS51186"/>
    </source>
</evidence>
<name>A0A1H9UEK2_9MICO</name>
<dbReference type="OrthoDB" id="9814648at2"/>
<organism evidence="2 3">
    <name type="scientific">Pedococcus cremeus</name>
    <dbReference type="NCBI Taxonomy" id="587636"/>
    <lineage>
        <taxon>Bacteria</taxon>
        <taxon>Bacillati</taxon>
        <taxon>Actinomycetota</taxon>
        <taxon>Actinomycetes</taxon>
        <taxon>Micrococcales</taxon>
        <taxon>Intrasporangiaceae</taxon>
        <taxon>Pedococcus</taxon>
    </lineage>
</organism>
<dbReference type="InterPro" id="IPR016181">
    <property type="entry name" value="Acyl_CoA_acyltransferase"/>
</dbReference>
<dbReference type="GO" id="GO:0016747">
    <property type="term" value="F:acyltransferase activity, transferring groups other than amino-acyl groups"/>
    <property type="evidence" value="ECO:0007669"/>
    <property type="project" value="InterPro"/>
</dbReference>
<evidence type="ECO:0000313" key="2">
    <source>
        <dbReference type="EMBL" id="SES07483.1"/>
    </source>
</evidence>
<dbReference type="STRING" id="587636.SAMN05216199_1868"/>
<dbReference type="AlphaFoldDB" id="A0A1H9UEK2"/>
<evidence type="ECO:0000313" key="3">
    <source>
        <dbReference type="Proteomes" id="UP000199019"/>
    </source>
</evidence>
<gene>
    <name evidence="2" type="ORF">SAMN05216199_1868</name>
</gene>